<accession>A0ABD1JUS8</accession>
<evidence type="ECO:0000313" key="6">
    <source>
        <dbReference type="EMBL" id="KAL2090602.1"/>
    </source>
</evidence>
<evidence type="ECO:0000256" key="1">
    <source>
        <dbReference type="ARBA" id="ARBA00023054"/>
    </source>
</evidence>
<dbReference type="InterPro" id="IPR051147">
    <property type="entry name" value="CFAP_domain-containing"/>
</dbReference>
<gene>
    <name evidence="6" type="ORF">ACEWY4_012865</name>
</gene>
<reference evidence="6 7" key="1">
    <citation type="submission" date="2024-09" db="EMBL/GenBank/DDBJ databases">
        <title>A chromosome-level genome assembly of Gray's grenadier anchovy, Coilia grayii.</title>
        <authorList>
            <person name="Fu Z."/>
        </authorList>
    </citation>
    <scope>NUCLEOTIDE SEQUENCE [LARGE SCALE GENOMIC DNA]</scope>
    <source>
        <strain evidence="6">G4</strain>
        <tissue evidence="6">Muscle</tissue>
    </source>
</reference>
<feature type="coiled-coil region" evidence="2">
    <location>
        <begin position="135"/>
        <end position="162"/>
    </location>
</feature>
<evidence type="ECO:0000259" key="5">
    <source>
        <dbReference type="Pfam" id="PF13863"/>
    </source>
</evidence>
<feature type="chain" id="PRO_5044792556" description="DUF4200 domain-containing protein" evidence="4">
    <location>
        <begin position="24"/>
        <end position="568"/>
    </location>
</feature>
<dbReference type="PANTHER" id="PTHR21683:SF3">
    <property type="entry name" value="CILIA AND FLAGELLA ASSOCIATED PROTEIN 100"/>
    <property type="match status" value="1"/>
</dbReference>
<keyword evidence="1 2" id="KW-0175">Coiled coil</keyword>
<feature type="region of interest" description="Disordered" evidence="3">
    <location>
        <begin position="305"/>
        <end position="337"/>
    </location>
</feature>
<comment type="caution">
    <text evidence="6">The sequence shown here is derived from an EMBL/GenBank/DDBJ whole genome shotgun (WGS) entry which is preliminary data.</text>
</comment>
<dbReference type="GO" id="GO:0005856">
    <property type="term" value="C:cytoskeleton"/>
    <property type="evidence" value="ECO:0007669"/>
    <property type="project" value="UniProtKB-ARBA"/>
</dbReference>
<sequence length="568" mass="67237">MCVCMRLFMPVCLQTFAVPVVRRKTVNPFQLPDDTSIFVLRNEERQRKRKELEEQRHLKVHEKVTFVGRMRAGGALLRRKVKGQLLDDSEDEVQQPQSLRPVWMAAMMKDRNIDRESINEYITKKREMFLLEYSLEVKRCEMDRLELLATSMEKKLDQAEHYLEEDSIMFDEFLKENDRNSVAAIKMAEQETKLKLEKVLEIKRLSAKMMAVKSDISKYEDKLKEYTLYKDFLFKLSPPEWQEQQRIRRQQRQQARAQEREKLEKATEREIVIKTPKRHSTADKFGRRRTGANLGLPPIRDAKMVSTAPSRDQLRGDKTDRVEPREIEDESSEYEDDPELYFTNPQQLLDLLTELEEQNLSLIQNTSETEGTIEEFQRVLERTRREMNAESQELTKQVEVINCQIQREEEKVAELELRVRLFNFGDLKNEEQDAMLHTLKGKVEEVYRCCAGDGGANLDTLQMLTVIEGRLGDLMERMETIPKDTLLVAEKAKERERRIRMREEKMFQQKQLQEERIKKALERSQADSKKFVGRKLMRRSQPPSRKLNVVQQTDSSDKEKEDHLFFFT</sequence>
<dbReference type="InterPro" id="IPR025252">
    <property type="entry name" value="DUF4200"/>
</dbReference>
<evidence type="ECO:0000256" key="3">
    <source>
        <dbReference type="SAM" id="MobiDB-lite"/>
    </source>
</evidence>
<feature type="compositionally biased region" description="Basic and acidic residues" evidence="3">
    <location>
        <begin position="312"/>
        <end position="325"/>
    </location>
</feature>
<dbReference type="Pfam" id="PF13863">
    <property type="entry name" value="DUF4200"/>
    <property type="match status" value="1"/>
</dbReference>
<name>A0ABD1JUS8_9TELE</name>
<feature type="region of interest" description="Disordered" evidence="3">
    <location>
        <begin position="531"/>
        <end position="568"/>
    </location>
</feature>
<feature type="domain" description="DUF4200" evidence="5">
    <location>
        <begin position="121"/>
        <end position="238"/>
    </location>
</feature>
<dbReference type="AlphaFoldDB" id="A0ABD1JUS8"/>
<dbReference type="EMBL" id="JBHFQA010000011">
    <property type="protein sequence ID" value="KAL2090602.1"/>
    <property type="molecule type" value="Genomic_DNA"/>
</dbReference>
<keyword evidence="4" id="KW-0732">Signal</keyword>
<feature type="compositionally biased region" description="Basic and acidic residues" evidence="3">
    <location>
        <begin position="555"/>
        <end position="568"/>
    </location>
</feature>
<protein>
    <recommendedName>
        <fullName evidence="5">DUF4200 domain-containing protein</fullName>
    </recommendedName>
</protein>
<feature type="compositionally biased region" description="Acidic residues" evidence="3">
    <location>
        <begin position="326"/>
        <end position="337"/>
    </location>
</feature>
<feature type="signal peptide" evidence="4">
    <location>
        <begin position="1"/>
        <end position="23"/>
    </location>
</feature>
<keyword evidence="7" id="KW-1185">Reference proteome</keyword>
<evidence type="ECO:0000313" key="7">
    <source>
        <dbReference type="Proteomes" id="UP001591681"/>
    </source>
</evidence>
<feature type="coiled-coil region" evidence="2">
    <location>
        <begin position="373"/>
        <end position="418"/>
    </location>
</feature>
<evidence type="ECO:0000256" key="4">
    <source>
        <dbReference type="SAM" id="SignalP"/>
    </source>
</evidence>
<evidence type="ECO:0000256" key="2">
    <source>
        <dbReference type="SAM" id="Coils"/>
    </source>
</evidence>
<organism evidence="6 7">
    <name type="scientific">Coilia grayii</name>
    <name type="common">Gray's grenadier anchovy</name>
    <dbReference type="NCBI Taxonomy" id="363190"/>
    <lineage>
        <taxon>Eukaryota</taxon>
        <taxon>Metazoa</taxon>
        <taxon>Chordata</taxon>
        <taxon>Craniata</taxon>
        <taxon>Vertebrata</taxon>
        <taxon>Euteleostomi</taxon>
        <taxon>Actinopterygii</taxon>
        <taxon>Neopterygii</taxon>
        <taxon>Teleostei</taxon>
        <taxon>Clupei</taxon>
        <taxon>Clupeiformes</taxon>
        <taxon>Clupeoidei</taxon>
        <taxon>Engraulidae</taxon>
        <taxon>Coilinae</taxon>
        <taxon>Coilia</taxon>
    </lineage>
</organism>
<proteinExistence type="predicted"/>
<dbReference type="PANTHER" id="PTHR21683">
    <property type="entry name" value="COILED-COIL DOMAIN-CONTAINING PROTEIN 42 LIKE-2-LIKE-RELATED"/>
    <property type="match status" value="1"/>
</dbReference>
<dbReference type="Proteomes" id="UP001591681">
    <property type="component" value="Unassembled WGS sequence"/>
</dbReference>